<dbReference type="EMBL" id="SKBN01000253">
    <property type="protein sequence ID" value="TGJ79918.1"/>
    <property type="molecule type" value="Genomic_DNA"/>
</dbReference>
<feature type="compositionally biased region" description="Low complexity" evidence="1">
    <location>
        <begin position="177"/>
        <end position="192"/>
    </location>
</feature>
<feature type="region of interest" description="Disordered" evidence="1">
    <location>
        <begin position="121"/>
        <end position="149"/>
    </location>
</feature>
<keyword evidence="3" id="KW-1185">Reference proteome</keyword>
<feature type="region of interest" description="Disordered" evidence="1">
    <location>
        <begin position="747"/>
        <end position="768"/>
    </location>
</feature>
<dbReference type="PANTHER" id="PTHR16469:SF27">
    <property type="entry name" value="UBIQUITIN-ASSOCIATED AND SH3 DOMAIN-CONTAINING BA-RELATED"/>
    <property type="match status" value="1"/>
</dbReference>
<evidence type="ECO:0000313" key="3">
    <source>
        <dbReference type="Proteomes" id="UP000297716"/>
    </source>
</evidence>
<dbReference type="Proteomes" id="UP000297716">
    <property type="component" value="Unassembled WGS sequence"/>
</dbReference>
<reference evidence="2 3" key="1">
    <citation type="submission" date="2019-03" db="EMBL/GenBank/DDBJ databases">
        <title>Draft genome sequence of Xylaria hypoxylon DSM 108379, a ubiquitous saprotrophic-parasitic fungi on hardwood.</title>
        <authorList>
            <person name="Buettner E."/>
            <person name="Leonhardt S."/>
            <person name="Gebauer A.M."/>
            <person name="Liers C."/>
            <person name="Hofrichter M."/>
            <person name="Kellner H."/>
        </authorList>
    </citation>
    <scope>NUCLEOTIDE SEQUENCE [LARGE SCALE GENOMIC DNA]</scope>
    <source>
        <strain evidence="2 3">DSM 108379</strain>
    </source>
</reference>
<evidence type="ECO:0008006" key="4">
    <source>
        <dbReference type="Google" id="ProtNLM"/>
    </source>
</evidence>
<gene>
    <name evidence="2" type="ORF">E0Z10_g8839</name>
</gene>
<feature type="compositionally biased region" description="Polar residues" evidence="1">
    <location>
        <begin position="202"/>
        <end position="214"/>
    </location>
</feature>
<comment type="caution">
    <text evidence="2">The sequence shown here is derived from an EMBL/GenBank/DDBJ whole genome shotgun (WGS) entry which is preliminary data.</text>
</comment>
<dbReference type="Gene3D" id="3.40.50.1240">
    <property type="entry name" value="Phosphoglycerate mutase-like"/>
    <property type="match status" value="2"/>
</dbReference>
<feature type="region of interest" description="Disordered" evidence="1">
    <location>
        <begin position="176"/>
        <end position="243"/>
    </location>
</feature>
<organism evidence="2 3">
    <name type="scientific">Xylaria hypoxylon</name>
    <dbReference type="NCBI Taxonomy" id="37992"/>
    <lineage>
        <taxon>Eukaryota</taxon>
        <taxon>Fungi</taxon>
        <taxon>Dikarya</taxon>
        <taxon>Ascomycota</taxon>
        <taxon>Pezizomycotina</taxon>
        <taxon>Sordariomycetes</taxon>
        <taxon>Xylariomycetidae</taxon>
        <taxon>Xylariales</taxon>
        <taxon>Xylariaceae</taxon>
        <taxon>Xylaria</taxon>
    </lineage>
</organism>
<dbReference type="AlphaFoldDB" id="A0A4Z0YIQ5"/>
<accession>A0A4Z0YIQ5</accession>
<feature type="compositionally biased region" description="Basic and acidic residues" evidence="1">
    <location>
        <begin position="355"/>
        <end position="365"/>
    </location>
</feature>
<protein>
    <recommendedName>
        <fullName evidence="4">Phosphoglycerate mutase</fullName>
    </recommendedName>
</protein>
<proteinExistence type="predicted"/>
<dbReference type="InterPro" id="IPR029033">
    <property type="entry name" value="His_PPase_superfam"/>
</dbReference>
<dbReference type="STRING" id="37992.A0A4Z0YIQ5"/>
<name>A0A4Z0YIQ5_9PEZI</name>
<sequence length="792" mass="86693">MGSTHILYTTPHYTTLHHSTAHYTTAQHTTPQHSTLHHSTAHCTALHYITIYYRTLHITRDHNANHYPLTLYRHGHRLDAADKQWHLTSPTPYDPPLTYGGWMHSRTVGARIAAVLRDEASESLVSTSTSSSSPSPSPSPSPSHSHPRKRRRFRIILHSSPFIRCVQTSIAISAGLASNPAPSSTTSTTSTNLADSSPPPTQAGTLRSTQTSYFPNPAPTKTRPDVPIPTSASSHDTSSDPPKRIEKAVLRLDAFLGEWLSPDYFEHITPPPKSALMLATAKAELLRRSSYHDYPHFHVRVHSTASSQLWGNLSSHHAIPGTPPVHGPHSISSLDTLSHLAHSLPGYEGGPNGHLDSKGAHEHHQGPGYVFPVPSYAISTSEPIPKGYVAHARDDCVSIDYQWDSSRDNLAWGDGGTLPEEWAAMHQRFRKGLRRLVDWYGSTENAGEMVTRTAHISHPPEPDCAIGGEEDGDIEDVVVLVSHGAGCNALIGALTQQPVLADIAMSSLTIAKRRADFDSRNISLTREKSFTSLHAALPMSRAKMPEIYELKLFANTDHLSTPSPSRSTSLAVPSPRARGSTGFTSALKEINFGSLYGGSPGGSPRHSPNASLGNMRRPPGSPSLVIGPSVYNENTGGITVGSGTSGFSVTRPDRSGSGTWGLWSPSQEDNEHEKESEEPMFLDFSHEKSIKDKDVKNTTVKDEKSATLIDADKLTDTTTTFDQKRTSTNRDQDETWRHQHDEENDVFDEDPVPRLWGGTGNGGLWGAPRLPGEAERLRDFSLSKRRWTVTER</sequence>
<feature type="compositionally biased region" description="Low complexity" evidence="1">
    <location>
        <begin position="559"/>
        <end position="570"/>
    </location>
</feature>
<feature type="region of interest" description="Disordered" evidence="1">
    <location>
        <begin position="558"/>
        <end position="580"/>
    </location>
</feature>
<dbReference type="InterPro" id="IPR051710">
    <property type="entry name" value="Phosphatase_SH3-domain"/>
</dbReference>
<dbReference type="OrthoDB" id="3898179at2759"/>
<dbReference type="PANTHER" id="PTHR16469">
    <property type="entry name" value="UBIQUITIN-ASSOCIATED AND SH3 DOMAIN-CONTAINING BA-RELATED"/>
    <property type="match status" value="1"/>
</dbReference>
<feature type="region of interest" description="Disordered" evidence="1">
    <location>
        <begin position="342"/>
        <end position="366"/>
    </location>
</feature>
<evidence type="ECO:0000256" key="1">
    <source>
        <dbReference type="SAM" id="MobiDB-lite"/>
    </source>
</evidence>
<evidence type="ECO:0000313" key="2">
    <source>
        <dbReference type="EMBL" id="TGJ79918.1"/>
    </source>
</evidence>
<feature type="region of interest" description="Disordered" evidence="1">
    <location>
        <begin position="595"/>
        <end position="678"/>
    </location>
</feature>
<dbReference type="SUPFAM" id="SSF53254">
    <property type="entry name" value="Phosphoglycerate mutase-like"/>
    <property type="match status" value="1"/>
</dbReference>